<evidence type="ECO:0000313" key="2">
    <source>
        <dbReference type="EMBL" id="PAP75424.1"/>
    </source>
</evidence>
<feature type="chain" id="PRO_5013012665" evidence="1">
    <location>
        <begin position="23"/>
        <end position="143"/>
    </location>
</feature>
<keyword evidence="3" id="KW-1185">Reference proteome</keyword>
<keyword evidence="1" id="KW-0732">Signal</keyword>
<reference evidence="2 3" key="1">
    <citation type="submission" date="2016-11" db="EMBL/GenBank/DDBJ databases">
        <title>Study of marine rhodopsin-containing bacteria.</title>
        <authorList>
            <person name="Yoshizawa S."/>
            <person name="Kumagai Y."/>
            <person name="Kogure K."/>
        </authorList>
    </citation>
    <scope>NUCLEOTIDE SEQUENCE [LARGE SCALE GENOMIC DNA]</scope>
    <source>
        <strain evidence="2 3">SAORIC-28</strain>
    </source>
</reference>
<dbReference type="PROSITE" id="PS51257">
    <property type="entry name" value="PROKAR_LIPOPROTEIN"/>
    <property type="match status" value="1"/>
</dbReference>
<comment type="caution">
    <text evidence="2">The sequence shown here is derived from an EMBL/GenBank/DDBJ whole genome shotgun (WGS) entry which is preliminary data.</text>
</comment>
<organism evidence="2 3">
    <name type="scientific">Rubrivirga marina</name>
    <dbReference type="NCBI Taxonomy" id="1196024"/>
    <lineage>
        <taxon>Bacteria</taxon>
        <taxon>Pseudomonadati</taxon>
        <taxon>Rhodothermota</taxon>
        <taxon>Rhodothermia</taxon>
        <taxon>Rhodothermales</taxon>
        <taxon>Rubricoccaceae</taxon>
        <taxon>Rubrivirga</taxon>
    </lineage>
</organism>
<dbReference type="AlphaFoldDB" id="A0A271IX78"/>
<dbReference type="OrthoDB" id="9860615at2"/>
<dbReference type="RefSeq" id="WP_095509058.1">
    <property type="nucleotide sequence ID" value="NZ_MQWD01000001.1"/>
</dbReference>
<gene>
    <name evidence="2" type="ORF">BSZ37_02675</name>
</gene>
<evidence type="ECO:0000313" key="3">
    <source>
        <dbReference type="Proteomes" id="UP000216339"/>
    </source>
</evidence>
<dbReference type="EMBL" id="MQWD01000001">
    <property type="protein sequence ID" value="PAP75424.1"/>
    <property type="molecule type" value="Genomic_DNA"/>
</dbReference>
<evidence type="ECO:0000256" key="1">
    <source>
        <dbReference type="SAM" id="SignalP"/>
    </source>
</evidence>
<protein>
    <submittedName>
        <fullName evidence="2">Uncharacterized protein</fullName>
    </submittedName>
</protein>
<dbReference type="Proteomes" id="UP000216339">
    <property type="component" value="Unassembled WGS sequence"/>
</dbReference>
<feature type="signal peptide" evidence="1">
    <location>
        <begin position="1"/>
        <end position="22"/>
    </location>
</feature>
<name>A0A271IX78_9BACT</name>
<proteinExistence type="predicted"/>
<sequence>MRRLSSSLVLAALVAVSGCGFLGGGSEAVGLTGTWEGVVYDATTQGATRYPITFRLRDTGVAITGDGEIEDLAQGTFEFLVVDGSFTEDLNVRLTLRFSEAPFEGQLSGRLVNRDPGTIEGSFSGRGELGNGAVRIEITSRST</sequence>
<accession>A0A271IX78</accession>